<dbReference type="Pfam" id="PF04055">
    <property type="entry name" value="Radical_SAM"/>
    <property type="match status" value="1"/>
</dbReference>
<name>A0A2M7QSP5_9BACT</name>
<sequence>MDCMQIPKISYGEFSHFIHKDASKKRIPIGGGFEPTFRCNLKCVHCYATKGLKSTRQELSLQEICKVFDEISNEGCLWLLITGGEPLIRNDFLDIYTNAKKRGFIVSLFTNGTLVNTDIVDCLRKWRPFNIEITLYGATKKTYESITRIPGSFEKCIQGIDLLLKENLPLRLKSIIMTLNRHEIDELRYFSKSHGMPFLFDPILSPALNGSKSPCKYRLTPKQIVELDVADPERFKSWKEYLADFRGKPSSDKLYICGAGETSFFINPYGELQLCVLSRSPSYDLRQGAFPDGWYSFFGEIRNKSKVRRNFRCRNCELISLCGQCPGWSYLEYGNWDTPVEYLCQVAHLRAEAIMGNRTKKKGG</sequence>
<dbReference type="GO" id="GO:0046872">
    <property type="term" value="F:metal ion binding"/>
    <property type="evidence" value="ECO:0007669"/>
    <property type="project" value="UniProtKB-KW"/>
</dbReference>
<dbReference type="InterPro" id="IPR050377">
    <property type="entry name" value="Radical_SAM_PqqE_MftC-like"/>
</dbReference>
<dbReference type="SUPFAM" id="SSF102114">
    <property type="entry name" value="Radical SAM enzymes"/>
    <property type="match status" value="1"/>
</dbReference>
<evidence type="ECO:0000259" key="5">
    <source>
        <dbReference type="PROSITE" id="PS51918"/>
    </source>
</evidence>
<dbReference type="NCBIfam" id="TIGR04085">
    <property type="entry name" value="rSAM_more_4Fe4S"/>
    <property type="match status" value="1"/>
</dbReference>
<evidence type="ECO:0000256" key="1">
    <source>
        <dbReference type="ARBA" id="ARBA00022691"/>
    </source>
</evidence>
<organism evidence="6 7">
    <name type="scientific">Candidatus Portnoybacteria bacterium CG_4_10_14_0_8_um_filter_40_50</name>
    <dbReference type="NCBI Taxonomy" id="1974800"/>
    <lineage>
        <taxon>Bacteria</taxon>
        <taxon>Candidatus Portnoyibacteriota</taxon>
    </lineage>
</organism>
<keyword evidence="4" id="KW-0411">Iron-sulfur</keyword>
<keyword evidence="1" id="KW-0949">S-adenosyl-L-methionine</keyword>
<dbReference type="SFLD" id="SFLDS00029">
    <property type="entry name" value="Radical_SAM"/>
    <property type="match status" value="1"/>
</dbReference>
<evidence type="ECO:0000313" key="6">
    <source>
        <dbReference type="EMBL" id="PIY75309.1"/>
    </source>
</evidence>
<evidence type="ECO:0000256" key="3">
    <source>
        <dbReference type="ARBA" id="ARBA00023004"/>
    </source>
</evidence>
<dbReference type="GO" id="GO:0003824">
    <property type="term" value="F:catalytic activity"/>
    <property type="evidence" value="ECO:0007669"/>
    <property type="project" value="InterPro"/>
</dbReference>
<dbReference type="InterPro" id="IPR023885">
    <property type="entry name" value="4Fe4S-binding_SPASM_dom"/>
</dbReference>
<evidence type="ECO:0000313" key="7">
    <source>
        <dbReference type="Proteomes" id="UP000229481"/>
    </source>
</evidence>
<dbReference type="AlphaFoldDB" id="A0A2M7QSP5"/>
<dbReference type="InterPro" id="IPR013785">
    <property type="entry name" value="Aldolase_TIM"/>
</dbReference>
<feature type="domain" description="Radical SAM core" evidence="5">
    <location>
        <begin position="19"/>
        <end position="240"/>
    </location>
</feature>
<protein>
    <recommendedName>
        <fullName evidence="5">Radical SAM core domain-containing protein</fullName>
    </recommendedName>
</protein>
<evidence type="ECO:0000256" key="4">
    <source>
        <dbReference type="ARBA" id="ARBA00023014"/>
    </source>
</evidence>
<evidence type="ECO:0000256" key="2">
    <source>
        <dbReference type="ARBA" id="ARBA00022723"/>
    </source>
</evidence>
<dbReference type="PANTHER" id="PTHR11228">
    <property type="entry name" value="RADICAL SAM DOMAIN PROTEIN"/>
    <property type="match status" value="1"/>
</dbReference>
<dbReference type="PANTHER" id="PTHR11228:SF7">
    <property type="entry name" value="PQQA PEPTIDE CYCLASE"/>
    <property type="match status" value="1"/>
</dbReference>
<dbReference type="SFLD" id="SFLDG01386">
    <property type="entry name" value="main_SPASM_domain-containing"/>
    <property type="match status" value="1"/>
</dbReference>
<dbReference type="InterPro" id="IPR058240">
    <property type="entry name" value="rSAM_sf"/>
</dbReference>
<dbReference type="InterPro" id="IPR007197">
    <property type="entry name" value="rSAM"/>
</dbReference>
<keyword evidence="2" id="KW-0479">Metal-binding</keyword>
<dbReference type="CDD" id="cd01335">
    <property type="entry name" value="Radical_SAM"/>
    <property type="match status" value="1"/>
</dbReference>
<gene>
    <name evidence="6" type="ORF">COY85_00615</name>
</gene>
<comment type="caution">
    <text evidence="6">The sequence shown here is derived from an EMBL/GenBank/DDBJ whole genome shotgun (WGS) entry which is preliminary data.</text>
</comment>
<reference evidence="7" key="1">
    <citation type="submission" date="2017-09" db="EMBL/GenBank/DDBJ databases">
        <title>Depth-based differentiation of microbial function through sediment-hosted aquifers and enrichment of novel symbionts in the deep terrestrial subsurface.</title>
        <authorList>
            <person name="Probst A.J."/>
            <person name="Ladd B."/>
            <person name="Jarett J.K."/>
            <person name="Geller-Mcgrath D.E."/>
            <person name="Sieber C.M.K."/>
            <person name="Emerson J.B."/>
            <person name="Anantharaman K."/>
            <person name="Thomas B.C."/>
            <person name="Malmstrom R."/>
            <person name="Stieglmeier M."/>
            <person name="Klingl A."/>
            <person name="Woyke T."/>
            <person name="Ryan C.M."/>
            <person name="Banfield J.F."/>
        </authorList>
    </citation>
    <scope>NUCLEOTIDE SEQUENCE [LARGE SCALE GENOMIC DNA]</scope>
</reference>
<dbReference type="GO" id="GO:0051536">
    <property type="term" value="F:iron-sulfur cluster binding"/>
    <property type="evidence" value="ECO:0007669"/>
    <property type="project" value="UniProtKB-KW"/>
</dbReference>
<accession>A0A2M7QSP5</accession>
<dbReference type="PROSITE" id="PS51918">
    <property type="entry name" value="RADICAL_SAM"/>
    <property type="match status" value="1"/>
</dbReference>
<dbReference type="Gene3D" id="3.20.20.70">
    <property type="entry name" value="Aldolase class I"/>
    <property type="match status" value="1"/>
</dbReference>
<keyword evidence="3" id="KW-0408">Iron</keyword>
<dbReference type="SFLD" id="SFLDG01067">
    <property type="entry name" value="SPASM/twitch_domain_containing"/>
    <property type="match status" value="1"/>
</dbReference>
<dbReference type="EMBL" id="PFLK01000011">
    <property type="protein sequence ID" value="PIY75309.1"/>
    <property type="molecule type" value="Genomic_DNA"/>
</dbReference>
<proteinExistence type="predicted"/>
<dbReference type="Proteomes" id="UP000229481">
    <property type="component" value="Unassembled WGS sequence"/>
</dbReference>